<dbReference type="AlphaFoldDB" id="A0A9N9JQL0"/>
<accession>A0A9N9JQL0</accession>
<organism evidence="1 2">
    <name type="scientific">Dentiscutata erythropus</name>
    <dbReference type="NCBI Taxonomy" id="1348616"/>
    <lineage>
        <taxon>Eukaryota</taxon>
        <taxon>Fungi</taxon>
        <taxon>Fungi incertae sedis</taxon>
        <taxon>Mucoromycota</taxon>
        <taxon>Glomeromycotina</taxon>
        <taxon>Glomeromycetes</taxon>
        <taxon>Diversisporales</taxon>
        <taxon>Gigasporaceae</taxon>
        <taxon>Dentiscutata</taxon>
    </lineage>
</organism>
<proteinExistence type="predicted"/>
<dbReference type="Proteomes" id="UP000789405">
    <property type="component" value="Unassembled WGS sequence"/>
</dbReference>
<dbReference type="OrthoDB" id="2492567at2759"/>
<dbReference type="EMBL" id="CAJVPY010028410">
    <property type="protein sequence ID" value="CAG8792612.1"/>
    <property type="molecule type" value="Genomic_DNA"/>
</dbReference>
<evidence type="ECO:0000313" key="1">
    <source>
        <dbReference type="EMBL" id="CAG8792612.1"/>
    </source>
</evidence>
<name>A0A9N9JQL0_9GLOM</name>
<gene>
    <name evidence="1" type="ORF">DERYTH_LOCUS21733</name>
</gene>
<sequence>MAEQLQHELQKLNLTSIMIITPKEIIYQGKTQDLQKPITSAGLQDMIEVFGYSWEDKVRSICKKIKRFENEDKAIYRTLEWCYRLEVGSRKEPEVFRVAKRTFELYNARGIWNLYQAKKISYRVLAHMYNSDFEVVKQEAYRVYLEEAGDFTIPD</sequence>
<protein>
    <submittedName>
        <fullName evidence="1">9991_t:CDS:1</fullName>
    </submittedName>
</protein>
<comment type="caution">
    <text evidence="1">The sequence shown here is derived from an EMBL/GenBank/DDBJ whole genome shotgun (WGS) entry which is preliminary data.</text>
</comment>
<reference evidence="1" key="1">
    <citation type="submission" date="2021-06" db="EMBL/GenBank/DDBJ databases">
        <authorList>
            <person name="Kallberg Y."/>
            <person name="Tangrot J."/>
            <person name="Rosling A."/>
        </authorList>
    </citation>
    <scope>NUCLEOTIDE SEQUENCE</scope>
    <source>
        <strain evidence="1">MA453B</strain>
    </source>
</reference>
<feature type="non-terminal residue" evidence="1">
    <location>
        <position position="155"/>
    </location>
</feature>
<keyword evidence="2" id="KW-1185">Reference proteome</keyword>
<evidence type="ECO:0000313" key="2">
    <source>
        <dbReference type="Proteomes" id="UP000789405"/>
    </source>
</evidence>